<proteinExistence type="predicted"/>
<dbReference type="RefSeq" id="WP_215120158.1">
    <property type="nucleotide sequence ID" value="NZ_CP075896.1"/>
</dbReference>
<accession>A0ABX8FTF8</accession>
<evidence type="ECO:0000313" key="2">
    <source>
        <dbReference type="Proteomes" id="UP000679629"/>
    </source>
</evidence>
<sequence length="52" mass="5812">MAVSPAIRQLCDARFSRDETAGVLELLDLYAGAERERVHQALVDIRAELRGE</sequence>
<name>A0ABX8FTF8_9ACTN</name>
<reference evidence="2" key="1">
    <citation type="submission" date="2021-05" db="EMBL/GenBank/DDBJ databases">
        <title>Direct Submission.</title>
        <authorList>
            <person name="Li K."/>
            <person name="Gao J."/>
        </authorList>
    </citation>
    <scope>NUCLEOTIDE SEQUENCE [LARGE SCALE GENOMIC DNA]</scope>
    <source>
        <strain evidence="2">MG62</strain>
    </source>
</reference>
<organism evidence="1 2">
    <name type="scientific">Streptomyces koelreuteriae</name>
    <dbReference type="NCBI Taxonomy" id="2838015"/>
    <lineage>
        <taxon>Bacteria</taxon>
        <taxon>Bacillati</taxon>
        <taxon>Actinomycetota</taxon>
        <taxon>Actinomycetes</taxon>
        <taxon>Kitasatosporales</taxon>
        <taxon>Streptomycetaceae</taxon>
        <taxon>Streptomyces</taxon>
    </lineage>
</organism>
<gene>
    <name evidence="1" type="ORF">KJK29_17875</name>
</gene>
<dbReference type="Proteomes" id="UP000679629">
    <property type="component" value="Chromosome"/>
</dbReference>
<evidence type="ECO:0000313" key="1">
    <source>
        <dbReference type="EMBL" id="QWB24312.1"/>
    </source>
</evidence>
<dbReference type="EMBL" id="CP075896">
    <property type="protein sequence ID" value="QWB24312.1"/>
    <property type="molecule type" value="Genomic_DNA"/>
</dbReference>
<keyword evidence="2" id="KW-1185">Reference proteome</keyword>
<protein>
    <submittedName>
        <fullName evidence="1">Uncharacterized protein</fullName>
    </submittedName>
</protein>